<dbReference type="Proteomes" id="UP001163223">
    <property type="component" value="Chromosome"/>
</dbReference>
<organism evidence="1 2">
    <name type="scientific">Antarcticirhabdus aurantiaca</name>
    <dbReference type="NCBI Taxonomy" id="2606717"/>
    <lineage>
        <taxon>Bacteria</taxon>
        <taxon>Pseudomonadati</taxon>
        <taxon>Pseudomonadota</taxon>
        <taxon>Alphaproteobacteria</taxon>
        <taxon>Hyphomicrobiales</taxon>
        <taxon>Aurantimonadaceae</taxon>
        <taxon>Antarcticirhabdus</taxon>
    </lineage>
</organism>
<protein>
    <submittedName>
        <fullName evidence="1">Recombinase RecT</fullName>
    </submittedName>
</protein>
<sequence length="376" mass="40957">MSQVAIRDQNERTSIQAVPFGREAGGGSLAPQNLGEIVRFAEVMSRADIAIPKHLRDNPGACLAVCMQAFKWEMDPFSVAQKSYKVGDQMAYEAQLIAAVINTRAGLKRRPQIEYRGAGADRQCVVTFEAIDGSTHVYESPRFAAITTKNSPLWKSDPDQQLGYYSIRAGARRHFPEVILGVYDRDELEGARDVTPTSAGRSSFASRIVDRQSATAERREGFDGAMVDLTLGTRQEPQAGAPDAIGTVAEDDAAATGEPEHERHDEAKEIEAEARQAEATTSKPARDPVLRANLIECAQKLLETANGTSEPDELERALNAATNAWKKELPANGDEVRRIYQRAHAVVTGALNVPAAVKLIAAELDLPEAEIKPRAR</sequence>
<evidence type="ECO:0000313" key="2">
    <source>
        <dbReference type="Proteomes" id="UP001163223"/>
    </source>
</evidence>
<name>A0ACD4NKB1_9HYPH</name>
<dbReference type="EMBL" id="CP113520">
    <property type="protein sequence ID" value="WAJ27155.1"/>
    <property type="molecule type" value="Genomic_DNA"/>
</dbReference>
<evidence type="ECO:0000313" key="1">
    <source>
        <dbReference type="EMBL" id="WAJ27155.1"/>
    </source>
</evidence>
<reference evidence="1" key="1">
    <citation type="submission" date="2022-11" db="EMBL/GenBank/DDBJ databases">
        <title>beta-Carotene-producing bacterium, Jeongeuplla avenae sp. nov., alleviates the salt stress of Arabidopsis seedlings.</title>
        <authorList>
            <person name="Jiang L."/>
            <person name="Lee J."/>
        </authorList>
    </citation>
    <scope>NUCLEOTIDE SEQUENCE</scope>
    <source>
        <strain evidence="1">DY_R2A_6</strain>
    </source>
</reference>
<accession>A0ACD4NKB1</accession>
<keyword evidence="2" id="KW-1185">Reference proteome</keyword>
<proteinExistence type="predicted"/>
<gene>
    <name evidence="1" type="ORF">OXU80_20195</name>
</gene>